<proteinExistence type="inferred from homology"/>
<dbReference type="EMBL" id="CM008053">
    <property type="protein sequence ID" value="PVH34496.1"/>
    <property type="molecule type" value="Genomic_DNA"/>
</dbReference>
<evidence type="ECO:0000256" key="7">
    <source>
        <dbReference type="PROSITE-ProRule" id="PRU01161"/>
    </source>
</evidence>
<evidence type="ECO:0000313" key="10">
    <source>
        <dbReference type="EMBL" id="PVH34496.1"/>
    </source>
</evidence>
<reference evidence="10" key="1">
    <citation type="submission" date="2018-04" db="EMBL/GenBank/DDBJ databases">
        <title>WGS assembly of Panicum hallii.</title>
        <authorList>
            <person name="Lovell J."/>
            <person name="Jenkins J."/>
            <person name="Lowry D."/>
            <person name="Mamidi S."/>
            <person name="Sreedasyam A."/>
            <person name="Weng X."/>
            <person name="Barry K."/>
            <person name="Bonette J."/>
            <person name="Campitelli B."/>
            <person name="Daum C."/>
            <person name="Gordon S."/>
            <person name="Gould B."/>
            <person name="Lipzen A."/>
            <person name="Macqueen A."/>
            <person name="Palacio-Mejia J."/>
            <person name="Plott C."/>
            <person name="Shakirov E."/>
            <person name="Shu S."/>
            <person name="Yoshinaga Y."/>
            <person name="Zane M."/>
            <person name="Rokhsar D."/>
            <person name="Grimwood J."/>
            <person name="Schmutz J."/>
            <person name="Juenger T."/>
        </authorList>
    </citation>
    <scope>NUCLEOTIDE SEQUENCE [LARGE SCALE GENOMIC DNA]</scope>
    <source>
        <strain evidence="10">FIL2</strain>
    </source>
</reference>
<dbReference type="GO" id="GO:0004620">
    <property type="term" value="F:phospholipase activity"/>
    <property type="evidence" value="ECO:0007669"/>
    <property type="project" value="TreeGrafter"/>
</dbReference>
<dbReference type="EC" id="3.1.1.-" evidence="8"/>
<sequence length="462" mass="50576">MLPEAARSGVYKSPSPSDQELKIQEAHLQKWSLLVSSPCCEVRFGSGHPKELLAMASKGADAMAEVPQPPPSQGRLITVLSIDGGGIRGLIPATIIACLEAKLQELDGPDARIADYFDVIAGTSTGALLTSMLAAPDENKRPIFAAKDLTTFYLENGPKIFPQRNWPGWLTSSMNLIGTIRGPKYDGVFLHDKIKSLTHDMRVADTVTNIVVPAFDVKYLQPVIFTTYEAKADPLKNAHLSDICISTSAAPTYFPAHFFRTEGPDGRSREYHLVDGGVAANNPTMIAMSMLTKEVLRRNLDFNPGKPTEYRNYLIISVGTGSAKLAEKYTAPQCAKWGLIQWLYEGGFTPIIDIFSHASADMVDIHAAVLFEALHCQKNYLRIQDDSLMGNTSSVDIATEENMEALIGIGKELLKKPVARVNIDTGMYEPVAGEGTNEDALARFAKMLSEERKLRIKNLNSC</sequence>
<organism evidence="10">
    <name type="scientific">Panicum hallii</name>
    <dbReference type="NCBI Taxonomy" id="206008"/>
    <lineage>
        <taxon>Eukaryota</taxon>
        <taxon>Viridiplantae</taxon>
        <taxon>Streptophyta</taxon>
        <taxon>Embryophyta</taxon>
        <taxon>Tracheophyta</taxon>
        <taxon>Spermatophyta</taxon>
        <taxon>Magnoliopsida</taxon>
        <taxon>Liliopsida</taxon>
        <taxon>Poales</taxon>
        <taxon>Poaceae</taxon>
        <taxon>PACMAD clade</taxon>
        <taxon>Panicoideae</taxon>
        <taxon>Panicodae</taxon>
        <taxon>Paniceae</taxon>
        <taxon>Panicinae</taxon>
        <taxon>Panicum</taxon>
        <taxon>Panicum sect. Panicum</taxon>
    </lineage>
</organism>
<evidence type="ECO:0000256" key="2">
    <source>
        <dbReference type="ARBA" id="ARBA00022801"/>
    </source>
</evidence>
<evidence type="ECO:0000256" key="4">
    <source>
        <dbReference type="ARBA" id="ARBA00022963"/>
    </source>
</evidence>
<evidence type="ECO:0000256" key="6">
    <source>
        <dbReference type="ARBA" id="ARBA00025642"/>
    </source>
</evidence>
<evidence type="ECO:0000256" key="5">
    <source>
        <dbReference type="ARBA" id="ARBA00023098"/>
    </source>
</evidence>
<evidence type="ECO:0000259" key="9">
    <source>
        <dbReference type="PROSITE" id="PS51635"/>
    </source>
</evidence>
<dbReference type="InterPro" id="IPR016035">
    <property type="entry name" value="Acyl_Trfase/lysoPLipase"/>
</dbReference>
<comment type="similarity">
    <text evidence="1 8">Belongs to the patatin family.</text>
</comment>
<keyword evidence="3" id="KW-0611">Plant defense</keyword>
<dbReference type="FunFam" id="3.40.1090.10:FF:000005">
    <property type="entry name" value="Patatin"/>
    <property type="match status" value="1"/>
</dbReference>
<dbReference type="GO" id="GO:0016042">
    <property type="term" value="P:lipid catabolic process"/>
    <property type="evidence" value="ECO:0007669"/>
    <property type="project" value="UniProtKB-UniRule"/>
</dbReference>
<dbReference type="AlphaFoldDB" id="A0A2T8I9Y3"/>
<feature type="short sequence motif" description="GXSXG" evidence="7">
    <location>
        <begin position="122"/>
        <end position="126"/>
    </location>
</feature>
<dbReference type="InterPro" id="IPR002641">
    <property type="entry name" value="PNPLA_dom"/>
</dbReference>
<keyword evidence="2 7" id="KW-0378">Hydrolase</keyword>
<comment type="function">
    <text evidence="6">Possesses non-specific lipolytic acyl hydrolase (LAH) activity. Hydrolyzes phospholipids as well as galactolipids. May play a role in disease resistance.</text>
</comment>
<feature type="short sequence motif" description="DGA/G" evidence="7">
    <location>
        <begin position="275"/>
        <end position="277"/>
    </location>
</feature>
<evidence type="ECO:0000256" key="8">
    <source>
        <dbReference type="RuleBase" id="RU361262"/>
    </source>
</evidence>
<name>A0A2T8I9Y3_9POAL</name>
<dbReference type="CDD" id="cd07214">
    <property type="entry name" value="Pat17_isozyme_like"/>
    <property type="match status" value="1"/>
</dbReference>
<dbReference type="Proteomes" id="UP000243499">
    <property type="component" value="Chromosome 8"/>
</dbReference>
<keyword evidence="4 7" id="KW-0442">Lipid degradation</keyword>
<accession>A0A2T8I9Y3</accession>
<feature type="active site" description="Proton acceptor" evidence="7">
    <location>
        <position position="275"/>
    </location>
</feature>
<comment type="domain">
    <text evidence="8">The nitrogen atoms of the two glycine residues in the GGXR motif define the oxyanion hole, and stabilize the oxyanion that forms during the nucleophilic attack by the catalytic serine during substrate cleavage.</text>
</comment>
<comment type="function">
    <text evidence="8">Lipolytic acyl hydrolase (LAH).</text>
</comment>
<dbReference type="Gramene" id="PVH34496">
    <property type="protein sequence ID" value="PVH34496"/>
    <property type="gene ID" value="PAHAL_8G231900"/>
</dbReference>
<dbReference type="PROSITE" id="PS51635">
    <property type="entry name" value="PNPLA"/>
    <property type="match status" value="1"/>
</dbReference>
<evidence type="ECO:0000256" key="1">
    <source>
        <dbReference type="ARBA" id="ARBA00010240"/>
    </source>
</evidence>
<dbReference type="GO" id="GO:0047372">
    <property type="term" value="F:monoacylglycerol lipase activity"/>
    <property type="evidence" value="ECO:0007669"/>
    <property type="project" value="TreeGrafter"/>
</dbReference>
<feature type="active site" description="Nucleophile" evidence="7">
    <location>
        <position position="124"/>
    </location>
</feature>
<feature type="short sequence motif" description="GXGXXG" evidence="7">
    <location>
        <begin position="84"/>
        <end position="89"/>
    </location>
</feature>
<dbReference type="PANTHER" id="PTHR32176:SF111">
    <property type="entry name" value="PATATIN"/>
    <property type="match status" value="1"/>
</dbReference>
<protein>
    <recommendedName>
        <fullName evidence="8">Patatin</fullName>
        <ecNumber evidence="8">3.1.1.-</ecNumber>
    </recommendedName>
</protein>
<dbReference type="Pfam" id="PF01734">
    <property type="entry name" value="Patatin"/>
    <property type="match status" value="1"/>
</dbReference>
<dbReference type="PANTHER" id="PTHR32176">
    <property type="entry name" value="XYLOSE ISOMERASE"/>
    <property type="match status" value="1"/>
</dbReference>
<gene>
    <name evidence="10" type="ORF">PAHAL_8G231900</name>
</gene>
<dbReference type="Gene3D" id="3.40.1090.10">
    <property type="entry name" value="Cytosolic phospholipase A2 catalytic domain"/>
    <property type="match status" value="1"/>
</dbReference>
<feature type="domain" description="PNPLA" evidence="9">
    <location>
        <begin position="80"/>
        <end position="288"/>
    </location>
</feature>
<dbReference type="SUPFAM" id="SSF52151">
    <property type="entry name" value="FabD/lysophospholipase-like"/>
    <property type="match status" value="1"/>
</dbReference>
<dbReference type="GO" id="GO:0006952">
    <property type="term" value="P:defense response"/>
    <property type="evidence" value="ECO:0007669"/>
    <property type="project" value="UniProtKB-KW"/>
</dbReference>
<keyword evidence="5 7" id="KW-0443">Lipid metabolism</keyword>
<evidence type="ECO:0000256" key="3">
    <source>
        <dbReference type="ARBA" id="ARBA00022821"/>
    </source>
</evidence>